<dbReference type="Gene3D" id="3.10.100.10">
    <property type="entry name" value="Mannose-Binding Protein A, subunit A"/>
    <property type="match status" value="1"/>
</dbReference>
<keyword evidence="3" id="KW-0812">Transmembrane</keyword>
<dbReference type="Pfam" id="PF00059">
    <property type="entry name" value="Lectin_C"/>
    <property type="match status" value="1"/>
</dbReference>
<dbReference type="PROSITE" id="PS00615">
    <property type="entry name" value="C_TYPE_LECTIN_1"/>
    <property type="match status" value="1"/>
</dbReference>
<name>A0A8B7AWC0_ORYAF</name>
<dbReference type="InterPro" id="IPR016187">
    <property type="entry name" value="CTDL_fold"/>
</dbReference>
<dbReference type="InterPro" id="IPR016186">
    <property type="entry name" value="C-type_lectin-like/link_sf"/>
</dbReference>
<evidence type="ECO:0000313" key="5">
    <source>
        <dbReference type="Proteomes" id="UP000694850"/>
    </source>
</evidence>
<proteinExistence type="predicted"/>
<evidence type="ECO:0000256" key="1">
    <source>
        <dbReference type="ARBA" id="ARBA00022734"/>
    </source>
</evidence>
<evidence type="ECO:0000256" key="2">
    <source>
        <dbReference type="ARBA" id="ARBA00023157"/>
    </source>
</evidence>
<dbReference type="GO" id="GO:0030246">
    <property type="term" value="F:carbohydrate binding"/>
    <property type="evidence" value="ECO:0007669"/>
    <property type="project" value="UniProtKB-KW"/>
</dbReference>
<protein>
    <submittedName>
        <fullName evidence="6">C-type lectin domain family 4 member G</fullName>
    </submittedName>
</protein>
<feature type="domain" description="C-type lectin" evidence="4">
    <location>
        <begin position="172"/>
        <end position="287"/>
    </location>
</feature>
<dbReference type="InterPro" id="IPR033989">
    <property type="entry name" value="CD209-like_CTLD"/>
</dbReference>
<dbReference type="InterPro" id="IPR001304">
    <property type="entry name" value="C-type_lectin-like"/>
</dbReference>
<dbReference type="PROSITE" id="PS50041">
    <property type="entry name" value="C_TYPE_LECTIN_2"/>
    <property type="match status" value="1"/>
</dbReference>
<keyword evidence="3" id="KW-0472">Membrane</keyword>
<keyword evidence="5" id="KW-1185">Reference proteome</keyword>
<keyword evidence="3" id="KW-1133">Transmembrane helix</keyword>
<sequence>MDNSGYNKLGSCPKEVPGGHWGPWELWSRKSLLVALAVVVGTVLWALILSILLSKASKEREELLGHQDLLRTNASRQAEELGVLQKNLGACTTCCSETKAQLKTTRAELGEARKKLLEQGSALNDLRERVTKDVSQAGRDREDVRSELLRALEAADLGNNSCEPCPKSWVLFQGSCYLFSQQQNYWGQAQKSCADAGAHLVMVDSWEEQTFLSQNTSGLGFWLGLKAERLQGKIQGYQWMDGVHRTFSHWNEGEPNDSRGVENCVMMLHTGLWNDAPCNLRDNWICEKKHGC</sequence>
<dbReference type="CDD" id="cd03590">
    <property type="entry name" value="CLECT_DC-SIGN_like"/>
    <property type="match status" value="1"/>
</dbReference>
<dbReference type="SUPFAM" id="SSF56436">
    <property type="entry name" value="C-type lectin-like"/>
    <property type="match status" value="1"/>
</dbReference>
<organism evidence="5 6">
    <name type="scientific">Orycteropus afer afer</name>
    <dbReference type="NCBI Taxonomy" id="1230840"/>
    <lineage>
        <taxon>Eukaryota</taxon>
        <taxon>Metazoa</taxon>
        <taxon>Chordata</taxon>
        <taxon>Craniata</taxon>
        <taxon>Vertebrata</taxon>
        <taxon>Euteleostomi</taxon>
        <taxon>Mammalia</taxon>
        <taxon>Eutheria</taxon>
        <taxon>Afrotheria</taxon>
        <taxon>Tubulidentata</taxon>
        <taxon>Orycteropodidae</taxon>
        <taxon>Orycteropus</taxon>
    </lineage>
</organism>
<dbReference type="SMART" id="SM00034">
    <property type="entry name" value="CLECT"/>
    <property type="match status" value="1"/>
</dbReference>
<evidence type="ECO:0000259" key="4">
    <source>
        <dbReference type="PROSITE" id="PS50041"/>
    </source>
</evidence>
<gene>
    <name evidence="6" type="primary">CLEC4G</name>
</gene>
<reference evidence="6" key="1">
    <citation type="submission" date="2025-08" db="UniProtKB">
        <authorList>
            <consortium name="RefSeq"/>
        </authorList>
    </citation>
    <scope>IDENTIFICATION</scope>
</reference>
<dbReference type="PANTHER" id="PTHR22803">
    <property type="entry name" value="MANNOSE, PHOSPHOLIPASE, LECTIN RECEPTOR RELATED"/>
    <property type="match status" value="1"/>
</dbReference>
<keyword evidence="1" id="KW-0430">Lectin</keyword>
<dbReference type="RefSeq" id="XP_007951899.1">
    <property type="nucleotide sequence ID" value="XM_007953708.1"/>
</dbReference>
<evidence type="ECO:0000313" key="6">
    <source>
        <dbReference type="RefSeq" id="XP_007951899.1"/>
    </source>
</evidence>
<feature type="transmembrane region" description="Helical" evidence="3">
    <location>
        <begin position="32"/>
        <end position="53"/>
    </location>
</feature>
<dbReference type="InterPro" id="IPR018378">
    <property type="entry name" value="C-type_lectin_CS"/>
</dbReference>
<dbReference type="AlphaFoldDB" id="A0A8B7AWC0"/>
<keyword evidence="2" id="KW-1015">Disulfide bond</keyword>
<accession>A0A8B7AWC0</accession>
<dbReference type="InterPro" id="IPR050111">
    <property type="entry name" value="C-type_lectin/snaclec_domain"/>
</dbReference>
<evidence type="ECO:0000256" key="3">
    <source>
        <dbReference type="SAM" id="Phobius"/>
    </source>
</evidence>
<dbReference type="OrthoDB" id="6133475at2759"/>
<dbReference type="Proteomes" id="UP000694850">
    <property type="component" value="Unplaced"/>
</dbReference>